<name>A0A0F3UAC8_ECOLX</name>
<evidence type="ECO:0000313" key="4">
    <source>
        <dbReference type="EMBL" id="STK72077.1"/>
    </source>
</evidence>
<dbReference type="Proteomes" id="UP000250991">
    <property type="component" value="Unassembled WGS sequence"/>
</dbReference>
<dbReference type="EMBL" id="UGFE01000002">
    <property type="protein sequence ID" value="STM25066.1"/>
    <property type="molecule type" value="Genomic_DNA"/>
</dbReference>
<accession>A0A0F3UAC8</accession>
<dbReference type="Proteomes" id="UP000255543">
    <property type="component" value="Unassembled WGS sequence"/>
</dbReference>
<evidence type="ECO:0000313" key="8">
    <source>
        <dbReference type="Proteomes" id="UP000254079"/>
    </source>
</evidence>
<evidence type="ECO:0000313" key="2">
    <source>
        <dbReference type="EMBL" id="SQD05767.1"/>
    </source>
</evidence>
<dbReference type="RefSeq" id="WP_000340003.1">
    <property type="nucleotide sequence ID" value="NZ_BGGA01000177.1"/>
</dbReference>
<evidence type="ECO:0000313" key="6">
    <source>
        <dbReference type="Proteomes" id="UP000250385"/>
    </source>
</evidence>
<dbReference type="Proteomes" id="UP000254718">
    <property type="component" value="Unassembled WGS sequence"/>
</dbReference>
<evidence type="ECO:0000313" key="7">
    <source>
        <dbReference type="Proteomes" id="UP000250991"/>
    </source>
</evidence>
<reference evidence="6 7" key="1">
    <citation type="submission" date="2018-06" db="EMBL/GenBank/DDBJ databases">
        <authorList>
            <consortium name="Pathogen Informatics"/>
            <person name="Doyle S."/>
        </authorList>
    </citation>
    <scope>NUCLEOTIDE SEQUENCE [LARGE SCALE GENOMIC DNA]</scope>
    <source>
        <strain evidence="1 6">NCTC10279</strain>
        <strain evidence="2 7">NCTC8009</strain>
        <strain evidence="4 10">NCTC8179</strain>
        <strain evidence="5 9">NCTC8333</strain>
        <strain evidence="3 8">NCTC8622</strain>
    </source>
</reference>
<dbReference type="EMBL" id="UASG01000011">
    <property type="protein sequence ID" value="SPX30442.1"/>
    <property type="molecule type" value="Genomic_DNA"/>
</dbReference>
<organism evidence="5 9">
    <name type="scientific">Escherichia coli</name>
    <dbReference type="NCBI Taxonomy" id="562"/>
    <lineage>
        <taxon>Bacteria</taxon>
        <taxon>Pseudomonadati</taxon>
        <taxon>Pseudomonadota</taxon>
        <taxon>Gammaproteobacteria</taxon>
        <taxon>Enterobacterales</taxon>
        <taxon>Enterobacteriaceae</taxon>
        <taxon>Escherichia</taxon>
    </lineage>
</organism>
<sequence>MDAQTRRRERRAEKQAQWKAANPLLVGVSAKPVNRPILSLNRKPKSRVESALNPIDLTVLAEYHEQIESNLQRIERKNHRVWYSKPGEFGITCQGRQKVKGESIPLA</sequence>
<protein>
    <submittedName>
        <fullName evidence="5">Prophage protein</fullName>
    </submittedName>
</protein>
<dbReference type="EMBL" id="UGCP01000002">
    <property type="protein sequence ID" value="STI87407.1"/>
    <property type="molecule type" value="Genomic_DNA"/>
</dbReference>
<evidence type="ECO:0000313" key="1">
    <source>
        <dbReference type="EMBL" id="SPX30442.1"/>
    </source>
</evidence>
<evidence type="ECO:0000313" key="5">
    <source>
        <dbReference type="EMBL" id="STM25066.1"/>
    </source>
</evidence>
<dbReference type="Proteomes" id="UP000250385">
    <property type="component" value="Unassembled WGS sequence"/>
</dbReference>
<evidence type="ECO:0000313" key="3">
    <source>
        <dbReference type="EMBL" id="STI87407.1"/>
    </source>
</evidence>
<gene>
    <name evidence="1" type="ORF">NCTC10279_02756</name>
    <name evidence="2" type="ORF">NCTC8009_06333</name>
    <name evidence="4" type="ORF">NCTC8179_02150</name>
    <name evidence="5" type="ORF">NCTC8333_04068</name>
    <name evidence="3" type="ORF">NCTC8622_06562</name>
</gene>
<dbReference type="Pfam" id="PF11438">
    <property type="entry name" value="N36"/>
    <property type="match status" value="1"/>
</dbReference>
<evidence type="ECO:0000313" key="9">
    <source>
        <dbReference type="Proteomes" id="UP000254718"/>
    </source>
</evidence>
<dbReference type="AlphaFoldDB" id="A0A0F3UAC8"/>
<dbReference type="EMBL" id="UARW01000010">
    <property type="protein sequence ID" value="SQD05767.1"/>
    <property type="molecule type" value="Genomic_DNA"/>
</dbReference>
<dbReference type="EMBL" id="UGEB01000001">
    <property type="protein sequence ID" value="STK72077.1"/>
    <property type="molecule type" value="Genomic_DNA"/>
</dbReference>
<dbReference type="InterPro" id="IPR020952">
    <property type="entry name" value="Antiterm_prot_N_Arg-rich"/>
</dbReference>
<evidence type="ECO:0000313" key="10">
    <source>
        <dbReference type="Proteomes" id="UP000255543"/>
    </source>
</evidence>
<dbReference type="Proteomes" id="UP000254079">
    <property type="component" value="Unassembled WGS sequence"/>
</dbReference>
<proteinExistence type="predicted"/>